<organism evidence="4 5">
    <name type="scientific">Lachnospira eligens</name>
    <dbReference type="NCBI Taxonomy" id="39485"/>
    <lineage>
        <taxon>Bacteria</taxon>
        <taxon>Bacillati</taxon>
        <taxon>Bacillota</taxon>
        <taxon>Clostridia</taxon>
        <taxon>Lachnospirales</taxon>
        <taxon>Lachnospiraceae</taxon>
        <taxon>Lachnospira</taxon>
    </lineage>
</organism>
<protein>
    <submittedName>
        <fullName evidence="4">Diguanylate cyclase</fullName>
    </submittedName>
</protein>
<feature type="transmembrane region" description="Helical" evidence="1">
    <location>
        <begin position="162"/>
        <end position="184"/>
    </location>
</feature>
<sequence length="508" mass="58248">MSKLFNNVNIMYIDYGYGRYGNMNIMYLSLYGVAAVVLVVVFIRTCLERDKMTRIVCLTEMLALICVVTYSVNFITDNYMAMSVATSIMMAAQDFALVALLTYTGVFTRLANRITRTAVVLCIFAAMVDSVVFIINIFNETALKYSLNKCGGVYVLGYEGELWFGIHAIMNMVIVAFIIALLIIKCIRIPSAYWGRYIFTAAGLIVIIAFKYIFIMKAVDLRFDISIFLYALMGTMVYWNTFWYSKKNMLTVTHEMIIEHMQIPVVLFDYEGILADFNSSMKDVAGNLEYDNREQNIEWFVRENDLPVKPGEDTFEWKHNDRIYDCRIERLSDEKNRLLGTIIVMQDVSELKKAYAELENMVIYDQLTGVYSMYSFMEHCKQYDEYNGSVAVVVCDINHLSDINIQYGQKAGNQALINVAGVLKKILMDRAYIARINEGNFVAVMKNVTDAEAGKTFEQIKRTVEKECSNGKFGVTIEYGIAMRKASNRWIMDIVHEAVNDMRDRKGR</sequence>
<dbReference type="PANTHER" id="PTHR45138">
    <property type="entry name" value="REGULATORY COMPONENTS OF SENSORY TRANSDUCTION SYSTEM"/>
    <property type="match status" value="1"/>
</dbReference>
<dbReference type="Proteomes" id="UP000284794">
    <property type="component" value="Unassembled WGS sequence"/>
</dbReference>
<evidence type="ECO:0000313" key="3">
    <source>
        <dbReference type="EMBL" id="RHC14181.1"/>
    </source>
</evidence>
<evidence type="ECO:0000313" key="4">
    <source>
        <dbReference type="EMBL" id="RHD08564.1"/>
    </source>
</evidence>
<dbReference type="Gene3D" id="3.30.450.20">
    <property type="entry name" value="PAS domain"/>
    <property type="match status" value="1"/>
</dbReference>
<dbReference type="Gene3D" id="3.30.70.270">
    <property type="match status" value="1"/>
</dbReference>
<dbReference type="CDD" id="cd01949">
    <property type="entry name" value="GGDEF"/>
    <property type="match status" value="1"/>
</dbReference>
<dbReference type="Pfam" id="PF16927">
    <property type="entry name" value="HisKA_7TM"/>
    <property type="match status" value="1"/>
</dbReference>
<dbReference type="SMART" id="SM00267">
    <property type="entry name" value="GGDEF"/>
    <property type="match status" value="1"/>
</dbReference>
<evidence type="ECO:0000313" key="5">
    <source>
        <dbReference type="Proteomes" id="UP000284794"/>
    </source>
</evidence>
<keyword evidence="1" id="KW-0812">Transmembrane</keyword>
<dbReference type="NCBIfam" id="TIGR00254">
    <property type="entry name" value="GGDEF"/>
    <property type="match status" value="1"/>
</dbReference>
<keyword evidence="1" id="KW-1133">Transmembrane helix</keyword>
<gene>
    <name evidence="4" type="ORF">DW811_07450</name>
    <name evidence="3" type="ORF">DW858_03830</name>
</gene>
<dbReference type="PROSITE" id="PS50887">
    <property type="entry name" value="GGDEF"/>
    <property type="match status" value="1"/>
</dbReference>
<dbReference type="SUPFAM" id="SSF55073">
    <property type="entry name" value="Nucleotide cyclase"/>
    <property type="match status" value="1"/>
</dbReference>
<dbReference type="AlphaFoldDB" id="A0A414DD54"/>
<feature type="transmembrane region" description="Helical" evidence="1">
    <location>
        <begin position="55"/>
        <end position="75"/>
    </location>
</feature>
<feature type="transmembrane region" description="Helical" evidence="1">
    <location>
        <begin position="196"/>
        <end position="215"/>
    </location>
</feature>
<evidence type="ECO:0000256" key="1">
    <source>
        <dbReference type="SAM" id="Phobius"/>
    </source>
</evidence>
<feature type="transmembrane region" description="Helical" evidence="1">
    <location>
        <begin position="81"/>
        <end position="106"/>
    </location>
</feature>
<dbReference type="EMBL" id="QSHM01000003">
    <property type="protein sequence ID" value="RHC14181.1"/>
    <property type="molecule type" value="Genomic_DNA"/>
</dbReference>
<comment type="caution">
    <text evidence="4">The sequence shown here is derived from an EMBL/GenBank/DDBJ whole genome shotgun (WGS) entry which is preliminary data.</text>
</comment>
<dbReference type="EMBL" id="QSIS01000008">
    <property type="protein sequence ID" value="RHD08564.1"/>
    <property type="molecule type" value="Genomic_DNA"/>
</dbReference>
<dbReference type="InterPro" id="IPR043128">
    <property type="entry name" value="Rev_trsase/Diguanyl_cyclase"/>
</dbReference>
<feature type="domain" description="GGDEF" evidence="2">
    <location>
        <begin position="388"/>
        <end position="508"/>
    </location>
</feature>
<dbReference type="InterPro" id="IPR000160">
    <property type="entry name" value="GGDEF_dom"/>
</dbReference>
<name>A0A414DD54_9FIRM</name>
<evidence type="ECO:0000313" key="6">
    <source>
        <dbReference type="Proteomes" id="UP000285844"/>
    </source>
</evidence>
<dbReference type="InterPro" id="IPR029787">
    <property type="entry name" value="Nucleotide_cyclase"/>
</dbReference>
<dbReference type="InterPro" id="IPR031621">
    <property type="entry name" value="HisKA_7TM"/>
</dbReference>
<feature type="transmembrane region" description="Helical" evidence="1">
    <location>
        <begin position="118"/>
        <end position="138"/>
    </location>
</feature>
<dbReference type="GO" id="GO:0052621">
    <property type="term" value="F:diguanylate cyclase activity"/>
    <property type="evidence" value="ECO:0007669"/>
    <property type="project" value="TreeGrafter"/>
</dbReference>
<evidence type="ECO:0000259" key="2">
    <source>
        <dbReference type="PROSITE" id="PS50887"/>
    </source>
</evidence>
<dbReference type="InterPro" id="IPR050469">
    <property type="entry name" value="Diguanylate_Cyclase"/>
</dbReference>
<feature type="transmembrane region" description="Helical" evidence="1">
    <location>
        <begin position="221"/>
        <end position="239"/>
    </location>
</feature>
<accession>A0A414DD54</accession>
<dbReference type="Pfam" id="PF00990">
    <property type="entry name" value="GGDEF"/>
    <property type="match status" value="1"/>
</dbReference>
<reference evidence="5 6" key="1">
    <citation type="submission" date="2018-08" db="EMBL/GenBank/DDBJ databases">
        <title>A genome reference for cultivated species of the human gut microbiota.</title>
        <authorList>
            <person name="Zou Y."/>
            <person name="Xue W."/>
            <person name="Luo G."/>
        </authorList>
    </citation>
    <scope>NUCLEOTIDE SEQUENCE [LARGE SCALE GENOMIC DNA]</scope>
    <source>
        <strain evidence="4 5">AM32-2AC</strain>
        <strain evidence="3 6">AM37-3BH</strain>
    </source>
</reference>
<keyword evidence="1" id="KW-0472">Membrane</keyword>
<dbReference type="Proteomes" id="UP000285844">
    <property type="component" value="Unassembled WGS sequence"/>
</dbReference>
<proteinExistence type="predicted"/>
<feature type="transmembrane region" description="Helical" evidence="1">
    <location>
        <begin position="25"/>
        <end position="43"/>
    </location>
</feature>
<dbReference type="PANTHER" id="PTHR45138:SF9">
    <property type="entry name" value="DIGUANYLATE CYCLASE DGCM-RELATED"/>
    <property type="match status" value="1"/>
</dbReference>